<dbReference type="EMBL" id="JAIRAU010000005">
    <property type="protein sequence ID" value="MBZ5709203.1"/>
    <property type="molecule type" value="Genomic_DNA"/>
</dbReference>
<evidence type="ECO:0000313" key="2">
    <source>
        <dbReference type="Proteomes" id="UP001139031"/>
    </source>
</evidence>
<evidence type="ECO:0008006" key="3">
    <source>
        <dbReference type="Google" id="ProtNLM"/>
    </source>
</evidence>
<comment type="caution">
    <text evidence="1">The sequence shown here is derived from an EMBL/GenBank/DDBJ whole genome shotgun (WGS) entry which is preliminary data.</text>
</comment>
<accession>A0ABS7TLV0</accession>
<dbReference type="Proteomes" id="UP001139031">
    <property type="component" value="Unassembled WGS sequence"/>
</dbReference>
<reference evidence="1" key="1">
    <citation type="submission" date="2021-08" db="EMBL/GenBank/DDBJ databases">
        <authorList>
            <person name="Stevens D.C."/>
        </authorList>
    </citation>
    <scope>NUCLEOTIDE SEQUENCE</scope>
    <source>
        <strain evidence="1">DSM 53165</strain>
    </source>
</reference>
<sequence length="191" mass="19593">MADPKDMSEDVERLLDGWGAPAPRPGFADRVLERVDAGAPARPAARGWAPARTFALGGVVGALLVGGAATLRPEAPAPAPASAAGRTHLQVPGVVEVVGEPGSQVQWRRRGDGGVVVEVMLGVVWVRRMTMGGELEVVAGGEAQDLGGACGRVAVTRSFLSVDVATDDVDCERVEAEIIAARAELPGGGSR</sequence>
<gene>
    <name evidence="1" type="ORF">K7C98_08015</name>
</gene>
<organism evidence="1 2">
    <name type="scientific">Nannocystis pusilla</name>
    <dbReference type="NCBI Taxonomy" id="889268"/>
    <lineage>
        <taxon>Bacteria</taxon>
        <taxon>Pseudomonadati</taxon>
        <taxon>Myxococcota</taxon>
        <taxon>Polyangia</taxon>
        <taxon>Nannocystales</taxon>
        <taxon>Nannocystaceae</taxon>
        <taxon>Nannocystis</taxon>
    </lineage>
</organism>
<protein>
    <recommendedName>
        <fullName evidence="3">Anti-sigma factor</fullName>
    </recommendedName>
</protein>
<name>A0ABS7TLV0_9BACT</name>
<evidence type="ECO:0000313" key="1">
    <source>
        <dbReference type="EMBL" id="MBZ5709203.1"/>
    </source>
</evidence>
<proteinExistence type="predicted"/>
<keyword evidence="2" id="KW-1185">Reference proteome</keyword>